<keyword evidence="5" id="KW-1185">Reference proteome</keyword>
<evidence type="ECO:0000313" key="4">
    <source>
        <dbReference type="EMBL" id="MFC3701317.1"/>
    </source>
</evidence>
<reference evidence="5" key="1">
    <citation type="journal article" date="2019" name="Int. J. Syst. Evol. Microbiol.">
        <title>The Global Catalogue of Microorganisms (GCM) 10K type strain sequencing project: providing services to taxonomists for standard genome sequencing and annotation.</title>
        <authorList>
            <consortium name="The Broad Institute Genomics Platform"/>
            <consortium name="The Broad Institute Genome Sequencing Center for Infectious Disease"/>
            <person name="Wu L."/>
            <person name="Ma J."/>
        </authorList>
    </citation>
    <scope>NUCLEOTIDE SEQUENCE [LARGE SCALE GENOMIC DNA]</scope>
    <source>
        <strain evidence="5">CECT 8288</strain>
    </source>
</reference>
<feature type="transmembrane region" description="Helical" evidence="1">
    <location>
        <begin position="113"/>
        <end position="132"/>
    </location>
</feature>
<keyword evidence="1" id="KW-0812">Transmembrane</keyword>
<feature type="domain" description="HAMP" evidence="3">
    <location>
        <begin position="168"/>
        <end position="220"/>
    </location>
</feature>
<dbReference type="CDD" id="cd06225">
    <property type="entry name" value="HAMP"/>
    <property type="match status" value="1"/>
</dbReference>
<dbReference type="PANTHER" id="PTHR43081">
    <property type="entry name" value="ADENYLATE CYCLASE, TERMINAL-DIFFERENTIATION SPECIFIC-RELATED"/>
    <property type="match status" value="1"/>
</dbReference>
<dbReference type="InterPro" id="IPR001054">
    <property type="entry name" value="A/G_cyclase"/>
</dbReference>
<name>A0ABV7WQR8_9GAMM</name>
<sequence>MISMILLSAGILGYPMVYRQFSLMEEQFNVMGTTLVNQLATNAIELVFVKDELKLGQLVKNISEQTDVLSTVIVNKDQEIVTGSGIQPPNHWLYDRMNTQESGFALDENNIGWFYQPIVFNGVTGGVAWIGLDKSQLIENQRFIVSSGLTLVALMVLSIMLLAVRISRNLSKPILEIISASEAIASGRLSFRMRGDYSGEFTAVKSAFNNMADGLEQKLTLEKNISRFVSSSVAENYMSREDEDFTLQGERVEASIIFVDLVGYTNFSNNHSPEVIADVLNFYFTEFANTCHAHQGNVDKFIGDCAMLVFGCPSYDPQHRQHALNCAVQIRDDIAILNKQRQQEKLPWLDIRIGLASGEVLAGLLGSPERLNYSVVGDAANLAARLCDKAPCGQILTDRAFIESVRANKNGFEISTHQTQQVQVKGFTNAIDTLVVDQIESNNEK</sequence>
<organism evidence="4 5">
    <name type="scientific">Reinekea marina</name>
    <dbReference type="NCBI Taxonomy" id="1310421"/>
    <lineage>
        <taxon>Bacteria</taxon>
        <taxon>Pseudomonadati</taxon>
        <taxon>Pseudomonadota</taxon>
        <taxon>Gammaproteobacteria</taxon>
        <taxon>Oceanospirillales</taxon>
        <taxon>Saccharospirillaceae</taxon>
        <taxon>Reinekea</taxon>
    </lineage>
</organism>
<dbReference type="InterPro" id="IPR003660">
    <property type="entry name" value="HAMP_dom"/>
</dbReference>
<dbReference type="EMBL" id="JBHRYN010000008">
    <property type="protein sequence ID" value="MFC3701317.1"/>
    <property type="molecule type" value="Genomic_DNA"/>
</dbReference>
<dbReference type="SMART" id="SM00044">
    <property type="entry name" value="CYCc"/>
    <property type="match status" value="1"/>
</dbReference>
<keyword evidence="1" id="KW-0472">Membrane</keyword>
<dbReference type="InterPro" id="IPR029787">
    <property type="entry name" value="Nucleotide_cyclase"/>
</dbReference>
<dbReference type="PROSITE" id="PS50125">
    <property type="entry name" value="GUANYLATE_CYCLASE_2"/>
    <property type="match status" value="1"/>
</dbReference>
<dbReference type="SUPFAM" id="SSF158472">
    <property type="entry name" value="HAMP domain-like"/>
    <property type="match status" value="1"/>
</dbReference>
<feature type="domain" description="Guanylate cyclase" evidence="2">
    <location>
        <begin position="255"/>
        <end position="387"/>
    </location>
</feature>
<evidence type="ECO:0000259" key="2">
    <source>
        <dbReference type="PROSITE" id="PS50125"/>
    </source>
</evidence>
<accession>A0ABV7WQR8</accession>
<feature type="transmembrane region" description="Helical" evidence="1">
    <location>
        <begin position="144"/>
        <end position="164"/>
    </location>
</feature>
<dbReference type="Gene3D" id="3.30.70.1230">
    <property type="entry name" value="Nucleotide cyclase"/>
    <property type="match status" value="1"/>
</dbReference>
<dbReference type="Proteomes" id="UP001595710">
    <property type="component" value="Unassembled WGS sequence"/>
</dbReference>
<keyword evidence="1" id="KW-1133">Transmembrane helix</keyword>
<dbReference type="Pfam" id="PF00211">
    <property type="entry name" value="Guanylate_cyc"/>
    <property type="match status" value="1"/>
</dbReference>
<dbReference type="SMART" id="SM00304">
    <property type="entry name" value="HAMP"/>
    <property type="match status" value="1"/>
</dbReference>
<dbReference type="CDD" id="cd07302">
    <property type="entry name" value="CHD"/>
    <property type="match status" value="1"/>
</dbReference>
<protein>
    <submittedName>
        <fullName evidence="4">Adenylate/guanylate cyclase domain-containing protein</fullName>
    </submittedName>
</protein>
<proteinExistence type="predicted"/>
<dbReference type="InterPro" id="IPR050697">
    <property type="entry name" value="Adenylyl/Guanylyl_Cyclase_3/4"/>
</dbReference>
<dbReference type="Pfam" id="PF00672">
    <property type="entry name" value="HAMP"/>
    <property type="match status" value="1"/>
</dbReference>
<dbReference type="PANTHER" id="PTHR43081:SF1">
    <property type="entry name" value="ADENYLATE CYCLASE, TERMINAL-DIFFERENTIATION SPECIFIC"/>
    <property type="match status" value="1"/>
</dbReference>
<evidence type="ECO:0000256" key="1">
    <source>
        <dbReference type="SAM" id="Phobius"/>
    </source>
</evidence>
<evidence type="ECO:0000313" key="5">
    <source>
        <dbReference type="Proteomes" id="UP001595710"/>
    </source>
</evidence>
<dbReference type="Gene3D" id="6.10.340.10">
    <property type="match status" value="1"/>
</dbReference>
<dbReference type="PROSITE" id="PS50885">
    <property type="entry name" value="HAMP"/>
    <property type="match status" value="1"/>
</dbReference>
<comment type="caution">
    <text evidence="4">The sequence shown here is derived from an EMBL/GenBank/DDBJ whole genome shotgun (WGS) entry which is preliminary data.</text>
</comment>
<gene>
    <name evidence="4" type="ORF">ACFOND_06650</name>
</gene>
<evidence type="ECO:0000259" key="3">
    <source>
        <dbReference type="PROSITE" id="PS50885"/>
    </source>
</evidence>
<dbReference type="SUPFAM" id="SSF55073">
    <property type="entry name" value="Nucleotide cyclase"/>
    <property type="match status" value="1"/>
</dbReference>
<dbReference type="RefSeq" id="WP_377362562.1">
    <property type="nucleotide sequence ID" value="NZ_JBHRYN010000008.1"/>
</dbReference>